<dbReference type="RefSeq" id="WP_111920750.1">
    <property type="nucleotide sequence ID" value="NZ_CAUWHR010000015.1"/>
</dbReference>
<dbReference type="Gene3D" id="3.40.640.10">
    <property type="entry name" value="Type I PLP-dependent aspartate aminotransferase-like (Major domain)"/>
    <property type="match status" value="1"/>
</dbReference>
<sequence>MKLYDFDKYIDRTKTTSIKHAFKEEYHVPADVIPLWVADMDFRSPDEVCQAVEEAGHFGIFGYSSPKEDYYHAVINWLTRRHNWTPKEDWLICTPGVVCAISIAVKALTAPGDAVMIMQPVYHPFKNAVVRNERTLVENPLLLGEDHRFYMDFEKIEAQFAKEKVKLLILCTPHNPGGRVWTKEELERLIDLCLKYQVKVIADEIHHDFVFPGHKHTEFAPLNKDMQENCIICTAPSKTFNIAGLGLSNIFIPNKELRTAFQKELDCTGLDIVNLVSMEACKAAYSHGEDWLEQLLIYIKQNSDYVQNFLAENLPQITMMPLDGTYLAWLDFSGLQMSQEALNDFLLNKAKIWLNSGDIFGMGGEGHMRLNIGCPRSVLERAMEQLNISVKELLHTLS</sequence>
<dbReference type="Pfam" id="PF00155">
    <property type="entry name" value="Aminotran_1_2"/>
    <property type="match status" value="1"/>
</dbReference>
<feature type="domain" description="Aminotransferase class I/classII large" evidence="6">
    <location>
        <begin position="31"/>
        <end position="386"/>
    </location>
</feature>
<gene>
    <name evidence="7" type="ORF">DQQ01_15605</name>
</gene>
<dbReference type="PANTHER" id="PTHR43525">
    <property type="entry name" value="PROTEIN MALY"/>
    <property type="match status" value="1"/>
</dbReference>
<dbReference type="InterPro" id="IPR015422">
    <property type="entry name" value="PyrdxlP-dep_Trfase_small"/>
</dbReference>
<dbReference type="InterPro" id="IPR027619">
    <property type="entry name" value="C-S_lyase_PatB-like"/>
</dbReference>
<dbReference type="Gene3D" id="3.90.1150.10">
    <property type="entry name" value="Aspartate Aminotransferase, domain 1"/>
    <property type="match status" value="1"/>
</dbReference>
<dbReference type="InterPro" id="IPR051798">
    <property type="entry name" value="Class-II_PLP-Dep_Aminotrans"/>
</dbReference>
<dbReference type="InterPro" id="IPR015424">
    <property type="entry name" value="PyrdxlP-dep_Trfase"/>
</dbReference>
<evidence type="ECO:0000256" key="3">
    <source>
        <dbReference type="ARBA" id="ARBA00022898"/>
    </source>
</evidence>
<proteinExistence type="inferred from homology"/>
<keyword evidence="7" id="KW-0808">Transferase</keyword>
<accession>A0A2Z4UEE5</accession>
<dbReference type="InterPro" id="IPR015421">
    <property type="entry name" value="PyrdxlP-dep_Trfase_major"/>
</dbReference>
<comment type="cofactor">
    <cofactor evidence="1">
        <name>pyridoxal 5'-phosphate</name>
        <dbReference type="ChEBI" id="CHEBI:597326"/>
    </cofactor>
</comment>
<evidence type="ECO:0000256" key="2">
    <source>
        <dbReference type="ARBA" id="ARBA00012224"/>
    </source>
</evidence>
<name>A0A2Z4UEE5_9FIRM</name>
<keyword evidence="3" id="KW-0663">Pyridoxal phosphate</keyword>
<dbReference type="Proteomes" id="UP000250003">
    <property type="component" value="Chromosome"/>
</dbReference>
<dbReference type="AlphaFoldDB" id="A0A2Z4UEE5"/>
<evidence type="ECO:0000256" key="5">
    <source>
        <dbReference type="ARBA" id="ARBA00037974"/>
    </source>
</evidence>
<evidence type="ECO:0000313" key="8">
    <source>
        <dbReference type="Proteomes" id="UP000250003"/>
    </source>
</evidence>
<evidence type="ECO:0000256" key="1">
    <source>
        <dbReference type="ARBA" id="ARBA00001933"/>
    </source>
</evidence>
<dbReference type="GO" id="GO:0030170">
    <property type="term" value="F:pyridoxal phosphate binding"/>
    <property type="evidence" value="ECO:0007669"/>
    <property type="project" value="InterPro"/>
</dbReference>
<dbReference type="OrthoDB" id="9802872at2"/>
<reference evidence="8" key="1">
    <citation type="submission" date="2018-06" db="EMBL/GenBank/DDBJ databases">
        <title>Description of Blautia argi sp. nov., a new anaerobic isolated from dog feces.</title>
        <authorList>
            <person name="Chang Y.-H."/>
            <person name="Paek J."/>
            <person name="Shin Y."/>
        </authorList>
    </citation>
    <scope>NUCLEOTIDE SEQUENCE [LARGE SCALE GENOMIC DNA]</scope>
    <source>
        <strain evidence="8">KCTC 15426</strain>
    </source>
</reference>
<dbReference type="InterPro" id="IPR004839">
    <property type="entry name" value="Aminotransferase_I/II_large"/>
</dbReference>
<evidence type="ECO:0000313" key="7">
    <source>
        <dbReference type="EMBL" id="AWY99309.1"/>
    </source>
</evidence>
<dbReference type="GO" id="GO:0047804">
    <property type="term" value="F:cysteine-S-conjugate beta-lyase activity"/>
    <property type="evidence" value="ECO:0007669"/>
    <property type="project" value="UniProtKB-EC"/>
</dbReference>
<comment type="similarity">
    <text evidence="5">Belongs to the class-II pyridoxal-phosphate-dependent aminotransferase family. MalY/PatB cystathionine beta-lyase subfamily.</text>
</comment>
<dbReference type="NCBIfam" id="TIGR04350">
    <property type="entry name" value="C_S_lyase_PatB"/>
    <property type="match status" value="1"/>
</dbReference>
<keyword evidence="4" id="KW-0456">Lyase</keyword>
<dbReference type="KEGG" id="blau:DQQ01_15605"/>
<dbReference type="CDD" id="cd00609">
    <property type="entry name" value="AAT_like"/>
    <property type="match status" value="1"/>
</dbReference>
<dbReference type="SUPFAM" id="SSF53383">
    <property type="entry name" value="PLP-dependent transferases"/>
    <property type="match status" value="1"/>
</dbReference>
<organism evidence="7 8">
    <name type="scientific">Blautia argi</name>
    <dbReference type="NCBI Taxonomy" id="1912897"/>
    <lineage>
        <taxon>Bacteria</taxon>
        <taxon>Bacillati</taxon>
        <taxon>Bacillota</taxon>
        <taxon>Clostridia</taxon>
        <taxon>Lachnospirales</taxon>
        <taxon>Lachnospiraceae</taxon>
        <taxon>Blautia</taxon>
    </lineage>
</organism>
<dbReference type="PANTHER" id="PTHR43525:SF1">
    <property type="entry name" value="PROTEIN MALY"/>
    <property type="match status" value="1"/>
</dbReference>
<keyword evidence="8" id="KW-1185">Reference proteome</keyword>
<dbReference type="GO" id="GO:0008483">
    <property type="term" value="F:transaminase activity"/>
    <property type="evidence" value="ECO:0007669"/>
    <property type="project" value="UniProtKB-KW"/>
</dbReference>
<evidence type="ECO:0000256" key="4">
    <source>
        <dbReference type="ARBA" id="ARBA00023239"/>
    </source>
</evidence>
<evidence type="ECO:0000259" key="6">
    <source>
        <dbReference type="Pfam" id="PF00155"/>
    </source>
</evidence>
<dbReference type="EC" id="4.4.1.13" evidence="2"/>
<dbReference type="EMBL" id="CP030280">
    <property type="protein sequence ID" value="AWY99309.1"/>
    <property type="molecule type" value="Genomic_DNA"/>
</dbReference>
<protein>
    <recommendedName>
        <fullName evidence="2">cysteine-S-conjugate beta-lyase</fullName>
        <ecNumber evidence="2">4.4.1.13</ecNumber>
    </recommendedName>
</protein>
<keyword evidence="7" id="KW-0032">Aminotransferase</keyword>